<sequence length="90" mass="11034">MIILITLSFFQFFLFYLKSKFKHKYPDFYISILFLIIYYFVFYKSLSLKYEVGNTNFVVIYLTFAVIGTIFTLLTHLLWFLIKRRLERNS</sequence>
<protein>
    <submittedName>
        <fullName evidence="2">Uncharacterized protein</fullName>
    </submittedName>
</protein>
<keyword evidence="1" id="KW-0812">Transmembrane</keyword>
<dbReference type="Proteomes" id="UP000181898">
    <property type="component" value="Chromosome"/>
</dbReference>
<gene>
    <name evidence="2" type="ORF">LPB136_00490</name>
</gene>
<proteinExistence type="predicted"/>
<evidence type="ECO:0000256" key="1">
    <source>
        <dbReference type="SAM" id="Phobius"/>
    </source>
</evidence>
<dbReference type="KEGG" id="ten:LPB136_00490"/>
<keyword evidence="3" id="KW-1185">Reference proteome</keyword>
<feature type="transmembrane region" description="Helical" evidence="1">
    <location>
        <begin position="28"/>
        <end position="46"/>
    </location>
</feature>
<dbReference type="EMBL" id="CP018155">
    <property type="protein sequence ID" value="APG63940.1"/>
    <property type="molecule type" value="Genomic_DNA"/>
</dbReference>
<reference evidence="2 3" key="1">
    <citation type="submission" date="2016-11" db="EMBL/GenBank/DDBJ databases">
        <title>Tenacibaculum sp. LPB0136, isolated from marine environment.</title>
        <authorList>
            <person name="Kim E."/>
            <person name="Yi H."/>
        </authorList>
    </citation>
    <scope>NUCLEOTIDE SEQUENCE [LARGE SCALE GENOMIC DNA]</scope>
    <source>
        <strain evidence="2 3">LPB0136</strain>
    </source>
</reference>
<evidence type="ECO:0000313" key="2">
    <source>
        <dbReference type="EMBL" id="APG63940.1"/>
    </source>
</evidence>
<keyword evidence="1" id="KW-0472">Membrane</keyword>
<evidence type="ECO:0000313" key="3">
    <source>
        <dbReference type="Proteomes" id="UP000181898"/>
    </source>
</evidence>
<keyword evidence="1" id="KW-1133">Transmembrane helix</keyword>
<organism evidence="2 3">
    <name type="scientific">Tenacibaculum todarodis</name>
    <dbReference type="NCBI Taxonomy" id="1850252"/>
    <lineage>
        <taxon>Bacteria</taxon>
        <taxon>Pseudomonadati</taxon>
        <taxon>Bacteroidota</taxon>
        <taxon>Flavobacteriia</taxon>
        <taxon>Flavobacteriales</taxon>
        <taxon>Flavobacteriaceae</taxon>
        <taxon>Tenacibaculum</taxon>
    </lineage>
</organism>
<name>A0A1L3JFP2_9FLAO</name>
<dbReference type="AlphaFoldDB" id="A0A1L3JFP2"/>
<dbReference type="STRING" id="1850252.LPB136_00490"/>
<feature type="transmembrane region" description="Helical" evidence="1">
    <location>
        <begin position="58"/>
        <end position="82"/>
    </location>
</feature>
<accession>A0A1L3JFP2</accession>